<proteinExistence type="predicted"/>
<keyword evidence="3" id="KW-1185">Reference proteome</keyword>
<gene>
    <name evidence="2" type="ORF">F511_33297</name>
</gene>
<organism evidence="2 3">
    <name type="scientific">Dorcoceras hygrometricum</name>
    <dbReference type="NCBI Taxonomy" id="472368"/>
    <lineage>
        <taxon>Eukaryota</taxon>
        <taxon>Viridiplantae</taxon>
        <taxon>Streptophyta</taxon>
        <taxon>Embryophyta</taxon>
        <taxon>Tracheophyta</taxon>
        <taxon>Spermatophyta</taxon>
        <taxon>Magnoliopsida</taxon>
        <taxon>eudicotyledons</taxon>
        <taxon>Gunneridae</taxon>
        <taxon>Pentapetalae</taxon>
        <taxon>asterids</taxon>
        <taxon>lamiids</taxon>
        <taxon>Lamiales</taxon>
        <taxon>Gesneriaceae</taxon>
        <taxon>Didymocarpoideae</taxon>
        <taxon>Trichosporeae</taxon>
        <taxon>Loxocarpinae</taxon>
        <taxon>Dorcoceras</taxon>
    </lineage>
</organism>
<protein>
    <submittedName>
        <fullName evidence="2">Uncharacterized protein</fullName>
    </submittedName>
</protein>
<dbReference type="EMBL" id="KQ996467">
    <property type="protein sequence ID" value="KZV44928.1"/>
    <property type="molecule type" value="Genomic_DNA"/>
</dbReference>
<feature type="compositionally biased region" description="Basic and acidic residues" evidence="1">
    <location>
        <begin position="124"/>
        <end position="135"/>
    </location>
</feature>
<accession>A0A2Z7CDC4</accession>
<reference evidence="2 3" key="1">
    <citation type="journal article" date="2015" name="Proc. Natl. Acad. Sci. U.S.A.">
        <title>The resurrection genome of Boea hygrometrica: A blueprint for survival of dehydration.</title>
        <authorList>
            <person name="Xiao L."/>
            <person name="Yang G."/>
            <person name="Zhang L."/>
            <person name="Yang X."/>
            <person name="Zhao S."/>
            <person name="Ji Z."/>
            <person name="Zhou Q."/>
            <person name="Hu M."/>
            <person name="Wang Y."/>
            <person name="Chen M."/>
            <person name="Xu Y."/>
            <person name="Jin H."/>
            <person name="Xiao X."/>
            <person name="Hu G."/>
            <person name="Bao F."/>
            <person name="Hu Y."/>
            <person name="Wan P."/>
            <person name="Li L."/>
            <person name="Deng X."/>
            <person name="Kuang T."/>
            <person name="Xiang C."/>
            <person name="Zhu J.K."/>
            <person name="Oliver M.J."/>
            <person name="He Y."/>
        </authorList>
    </citation>
    <scope>NUCLEOTIDE SEQUENCE [LARGE SCALE GENOMIC DNA]</scope>
    <source>
        <strain evidence="3">cv. XS01</strain>
    </source>
</reference>
<dbReference type="AlphaFoldDB" id="A0A2Z7CDC4"/>
<evidence type="ECO:0000313" key="2">
    <source>
        <dbReference type="EMBL" id="KZV44928.1"/>
    </source>
</evidence>
<feature type="region of interest" description="Disordered" evidence="1">
    <location>
        <begin position="278"/>
        <end position="308"/>
    </location>
</feature>
<sequence length="308" mass="35041">MQWLGINKNGGQHNNYNKPGSGHHIHRPVILDNNGVKHPIVGHGYESHNSEQYSVRMEKIVKYRRFPGMEDEEYIPSRTEEYGTGDLSGRKDEFLTKSHDQRARGAVEESPLENRFRFNSPPSKDSRYASHDDRSGYVDFDINCADDDEHHITKGSRPNYLRDQEDYSEHAKPKTNGYSPPKYPVPILSHQDHNEKRDRPRTSPLVTPPRIENHATSHFKPVAYSPPSPRIETSHATSHFKPVAYSPPRFNPQPKQQGDYHQETIDSVEARRRYGMRVAGASGPGLHSGGTIDSKEAAKRYNGVLLTE</sequence>
<feature type="compositionally biased region" description="Basic and acidic residues" evidence="1">
    <location>
        <begin position="96"/>
        <end position="116"/>
    </location>
</feature>
<dbReference type="Proteomes" id="UP000250235">
    <property type="component" value="Unassembled WGS sequence"/>
</dbReference>
<name>A0A2Z7CDC4_9LAMI</name>
<feature type="compositionally biased region" description="Basic and acidic residues" evidence="1">
    <location>
        <begin position="160"/>
        <end position="172"/>
    </location>
</feature>
<dbReference type="OrthoDB" id="1153117at2759"/>
<evidence type="ECO:0000313" key="3">
    <source>
        <dbReference type="Proteomes" id="UP000250235"/>
    </source>
</evidence>
<feature type="region of interest" description="Disordered" evidence="1">
    <location>
        <begin position="96"/>
        <end position="135"/>
    </location>
</feature>
<feature type="compositionally biased region" description="Basic and acidic residues" evidence="1">
    <location>
        <begin position="190"/>
        <end position="201"/>
    </location>
</feature>
<evidence type="ECO:0000256" key="1">
    <source>
        <dbReference type="SAM" id="MobiDB-lite"/>
    </source>
</evidence>
<feature type="region of interest" description="Disordered" evidence="1">
    <location>
        <begin position="148"/>
        <end position="212"/>
    </location>
</feature>